<evidence type="ECO:0000256" key="3">
    <source>
        <dbReference type="ARBA" id="ARBA00022801"/>
    </source>
</evidence>
<dbReference type="PANTHER" id="PTHR21231:SF3">
    <property type="entry name" value="GPN-LOOP GTPASE 2"/>
    <property type="match status" value="1"/>
</dbReference>
<dbReference type="Proteomes" id="UP000818624">
    <property type="component" value="Chromosome 2"/>
</dbReference>
<dbReference type="Pfam" id="PF03029">
    <property type="entry name" value="ATP_bind_1"/>
    <property type="match status" value="1"/>
</dbReference>
<dbReference type="Gene3D" id="3.40.50.300">
    <property type="entry name" value="P-loop containing nucleotide triphosphate hydrolases"/>
    <property type="match status" value="1"/>
</dbReference>
<name>A0ABY8ENJ2_MALFU</name>
<dbReference type="InterPro" id="IPR056146">
    <property type="entry name" value="DUF7729"/>
</dbReference>
<dbReference type="PANTHER" id="PTHR21231">
    <property type="entry name" value="XPA-BINDING PROTEIN 1-RELATED"/>
    <property type="match status" value="1"/>
</dbReference>
<reference evidence="7 8" key="1">
    <citation type="journal article" date="2020" name="Elife">
        <title>Loss of centromere function drives karyotype evolution in closely related Malassezia species.</title>
        <authorList>
            <person name="Sankaranarayanan S.R."/>
            <person name="Ianiri G."/>
            <person name="Coelho M.A."/>
            <person name="Reza M.H."/>
            <person name="Thimmappa B.C."/>
            <person name="Ganguly P."/>
            <person name="Vadnala R.N."/>
            <person name="Sun S."/>
            <person name="Siddharthan R."/>
            <person name="Tellgren-Roth C."/>
            <person name="Dawson T.L."/>
            <person name="Heitman J."/>
            <person name="Sanyal K."/>
        </authorList>
    </citation>
    <scope>NUCLEOTIDE SEQUENCE [LARGE SCALE GENOMIC DNA]</scope>
    <source>
        <strain evidence="7">CBS14141</strain>
    </source>
</reference>
<dbReference type="InterPro" id="IPR030231">
    <property type="entry name" value="Gpn2"/>
</dbReference>
<feature type="compositionally biased region" description="Basic and acidic residues" evidence="5">
    <location>
        <begin position="218"/>
        <end position="232"/>
    </location>
</feature>
<feature type="compositionally biased region" description="Low complexity" evidence="5">
    <location>
        <begin position="233"/>
        <end position="242"/>
    </location>
</feature>
<dbReference type="InterPro" id="IPR027417">
    <property type="entry name" value="P-loop_NTPase"/>
</dbReference>
<gene>
    <name evidence="7" type="ORF">GLX27_001773</name>
</gene>
<keyword evidence="4" id="KW-0342">GTP-binding</keyword>
<evidence type="ECO:0000256" key="5">
    <source>
        <dbReference type="SAM" id="MobiDB-lite"/>
    </source>
</evidence>
<evidence type="ECO:0000256" key="4">
    <source>
        <dbReference type="ARBA" id="ARBA00023134"/>
    </source>
</evidence>
<keyword evidence="8" id="KW-1185">Reference proteome</keyword>
<evidence type="ECO:0000313" key="7">
    <source>
        <dbReference type="EMBL" id="WFD47125.1"/>
    </source>
</evidence>
<dbReference type="InterPro" id="IPR004130">
    <property type="entry name" value="Gpn"/>
</dbReference>
<feature type="domain" description="DUF7729" evidence="6">
    <location>
        <begin position="349"/>
        <end position="465"/>
    </location>
</feature>
<protein>
    <recommendedName>
        <fullName evidence="6">DUF7729 domain-containing protein</fullName>
    </recommendedName>
</protein>
<organism evidence="7 8">
    <name type="scientific">Malassezia furfur</name>
    <name type="common">Pityriasis versicolor infection agent</name>
    <name type="synonym">Pityrosporum furfur</name>
    <dbReference type="NCBI Taxonomy" id="55194"/>
    <lineage>
        <taxon>Eukaryota</taxon>
        <taxon>Fungi</taxon>
        <taxon>Dikarya</taxon>
        <taxon>Basidiomycota</taxon>
        <taxon>Ustilaginomycotina</taxon>
        <taxon>Malasseziomycetes</taxon>
        <taxon>Malasseziales</taxon>
        <taxon>Malasseziaceae</taxon>
        <taxon>Malassezia</taxon>
    </lineage>
</organism>
<keyword evidence="3" id="KW-0378">Hydrolase</keyword>
<proteinExistence type="inferred from homology"/>
<dbReference type="EMBL" id="CP046235">
    <property type="protein sequence ID" value="WFD47125.1"/>
    <property type="molecule type" value="Genomic_DNA"/>
</dbReference>
<dbReference type="SUPFAM" id="SSF52540">
    <property type="entry name" value="P-loop containing nucleoside triphosphate hydrolases"/>
    <property type="match status" value="1"/>
</dbReference>
<dbReference type="Pfam" id="PF24855">
    <property type="entry name" value="DUF7729"/>
    <property type="match status" value="1"/>
</dbReference>
<feature type="region of interest" description="Disordered" evidence="5">
    <location>
        <begin position="215"/>
        <end position="267"/>
    </location>
</feature>
<evidence type="ECO:0000256" key="2">
    <source>
        <dbReference type="ARBA" id="ARBA00022741"/>
    </source>
</evidence>
<comment type="similarity">
    <text evidence="1">Belongs to the GPN-loop GTPase family.</text>
</comment>
<accession>A0ABY8ENJ2</accession>
<evidence type="ECO:0000313" key="8">
    <source>
        <dbReference type="Proteomes" id="UP000818624"/>
    </source>
</evidence>
<dbReference type="CDD" id="cd17871">
    <property type="entry name" value="GPN2"/>
    <property type="match status" value="1"/>
</dbReference>
<evidence type="ECO:0000259" key="6">
    <source>
        <dbReference type="Pfam" id="PF24855"/>
    </source>
</evidence>
<evidence type="ECO:0000256" key="1">
    <source>
        <dbReference type="ARBA" id="ARBA00005290"/>
    </source>
</evidence>
<keyword evidence="2" id="KW-0547">Nucleotide-binding</keyword>
<sequence length="628" mass="68439">MPKYGQLVIGPPGSGKTTYCHGMYQFLTAIERPVHIVNLDPANDHVPYPCAISLAELISVRDVMEELDLGPNGAMLYCLEYLEHNLDWLEARLEALEGDYVVFDLPGQVELSTNHPSLARILTRLQKQQDWRFVAVHLADATNITDVSRYISLLILALRAMLMLELPHVNVLSKMDLLDDEQKAQLGAYRRRARELTRRLPAGLLYRGAGPLVPRGAPRRDAAARRGDEPRAVRAGGRVRPGQLRDARGGGPGVDAAPAPRSRQGDWLRSSWGCSPCIEVQAARRGEGARSSDDAANRDGRNRLWGFAFFARLGMRARVSWLATALAPLAVWAAGSSPSSINGTSLIPANISSSCYTLLVQLDSDSLFQQCTDPLIQATAIYANASSSNATESSLTHSLDSLCSQQNGCDRTLVRQYVAQFWDECSAELEAGNDEVTQLYDYLYIFNPFRDAICSKNTNGTYCLESLAPYMRPSADLQALQLDAIPDAGDVYSEQYWAHVLSTVPTSNAKAAQSTSALNADQVFLFLSGSTDRDTLCSECTQNVLASYIGFEMATPYALGVERSDVLSPQVTIYNNARKMCGEPFVAAISTRAGVSEFPSAAARAPRALALWGSVVGVAALALLELYS</sequence>